<dbReference type="InterPro" id="IPR011050">
    <property type="entry name" value="Pectin_lyase_fold/virulence"/>
</dbReference>
<dbReference type="InterPro" id="IPR012334">
    <property type="entry name" value="Pectin_lyas_fold"/>
</dbReference>
<dbReference type="RefSeq" id="WP_254012085.1">
    <property type="nucleotide sequence ID" value="NZ_JAMZMM010000105.1"/>
</dbReference>
<dbReference type="InterPro" id="IPR001173">
    <property type="entry name" value="Glyco_trans_2-like"/>
</dbReference>
<dbReference type="InterPro" id="IPR050834">
    <property type="entry name" value="Glycosyltransf_2"/>
</dbReference>
<sequence length="1608" mass="168431">MNKPISLVITTYNGEAYLSAAIESVLSQTMRDFELLLWDDGSTDRSLEIAQEYARRDRRIRVVAAPRQGRCLALQSAIAQTTGTYIGWIDSDDILAPAALQKTAAILDTQPEVGLVYTDYLMMEENGKLRGYGSRCHIPYSKERLLLDFMTFHFRLIRRELFDRVGGIDESMTYAEDYDLCLKLSEVTEVRQVKQPLYYYRSHPASNSHQYPLQQAQNSRRAIANALQRRGLCDRYHVELEILQYSPFNSRVHLKPNLTHKKVCSKRFSADGTKVPTTNPFFPLASCILPLTFSLFPNIAQAQSIIPAADSTNTNVGINDNQFNITGGQTSGDGANLFHSFSQFGLDQNQIANFLSNPAIQNILGRVVGGNPSIINGLIQVTGGNSNLFLMNPSGIVFGANASLNVPASFTVTTATGIGFGNNWFNASGDNNYPALVGTPNTFGFSTSVPGSIINAGQLIVGNGQSLTLLGGTVVNTGILQGGGGNITITAVPGSSLVRISQPGHLLSLEIPLSDASALPANWTLPVSSLPQLLTGLAVNTGLNANSDGSISLTESGKTIPTNPGTAIVSGTVNTDGDIGGKVNILGDKVGLLSANINASGINGGGTVLIGGDYQGKGIVPNASQTYVSSDSVIFANSLLNGNGGKVIVWADKTTGFFGTINARGGSNFGNGGFVEVSGKENLAFNGIVDLSAANGILGNLLLDPQDIVIVAGAAGSGADDGQLADNQILSGDNPGATFTISQGTLQSLSAAVTLEATNNITITPGVSLNFFGSGAIAFTADADNNGVGAFSMDSGDTIWTNGRNIAISGESITGGIINTSSTFGTGGTITLTSTTGSITTGNLIGSGYNGGNINVSSAASDITVNGTINSSGNSFFGSVQGGNVTLNAGGNINVTGAITSSASGSGYGSTLTGGNVSLNTNNISGSTGKNISLVSIDSTATGSAMTTNGGSVTVVANGVVQGTGAGTTINTFGSTSTGTVSITHDGGPNNVDFVVGSSTTNGLAGSINDIPLSPNSFPVLPSGGNAAGTPTGITITSVNAAPTLTAISTLPTTQQNQQITFTYSQLNPVATDINADITSISILSITSGSLTRNGITLKPGDTILPGDTLVYTPPSGATGAISNAFTIQANDVVSLSTPQLVSVNITAQPTIPETPTTPTTPETPTTPDNNIEEGKRRFPQQKPILSSVAAPLSASTPIKSLDRAKEILEEIEHATGAKPAIIYLNFVPSSLSNSNFAGRETNSTGQFDNHLQRSQSTVTIKPSDSDELEILVVTAKGPPILRRIAGVTRKQVLEVADKFRTAVTSIDIPRNYISPGKQLYNWFIAPIEADLQAQKINNLVFIMDGGLRSLPVAAFHDNTGFLIEKYSVGLMPSLSLTDTRYVDIRNVKVLAMGADTFTDQTPLPAVPLELNEIAGNIWPGESFINQSFTLENLQKVRSTKPFGIIHLATHGEFKPGAIGDSYIQLWNRRLGLDQLRQLGLNNPPTELLVLSACRTALGDEDAELGFSGLAIQAGVKSALGSLWYVSDIGTVGFMSSFYQHLKIAPIKAEALRQTQLAMLKGEIRLEGDKLISGDVRIPLTSKLANLGNQKFTHPYYWSAFTMIGNPW</sequence>
<dbReference type="Pfam" id="PF12770">
    <property type="entry name" value="CHAT"/>
    <property type="match status" value="1"/>
</dbReference>
<feature type="compositionally biased region" description="Low complexity" evidence="1">
    <location>
        <begin position="1150"/>
        <end position="1168"/>
    </location>
</feature>
<evidence type="ECO:0000259" key="2">
    <source>
        <dbReference type="SMART" id="SM00912"/>
    </source>
</evidence>
<keyword evidence="4" id="KW-1185">Reference proteome</keyword>
<accession>A0AAE3KMA2</accession>
<evidence type="ECO:0000313" key="3">
    <source>
        <dbReference type="EMBL" id="MCP2729300.1"/>
    </source>
</evidence>
<feature type="region of interest" description="Disordered" evidence="1">
    <location>
        <begin position="1150"/>
        <end position="1175"/>
    </location>
</feature>
<dbReference type="SUPFAM" id="SSF53448">
    <property type="entry name" value="Nucleotide-diphospho-sugar transferases"/>
    <property type="match status" value="1"/>
</dbReference>
<comment type="caution">
    <text evidence="3">The sequence shown here is derived from an EMBL/GenBank/DDBJ whole genome shotgun (WGS) entry which is preliminary data.</text>
</comment>
<proteinExistence type="predicted"/>
<reference evidence="3" key="1">
    <citation type="submission" date="2022-06" db="EMBL/GenBank/DDBJ databases">
        <title>New cyanobacteria of genus Symplocastrum in benthos of Lake Baikal.</title>
        <authorList>
            <person name="Sorokovikova E."/>
            <person name="Tikhonova I."/>
            <person name="Krasnopeev A."/>
            <person name="Evseev P."/>
            <person name="Gladkikh A."/>
            <person name="Belykh O."/>
        </authorList>
    </citation>
    <scope>NUCLEOTIDE SEQUENCE</scope>
    <source>
        <strain evidence="3">BBK-W-15</strain>
    </source>
</reference>
<evidence type="ECO:0000313" key="4">
    <source>
        <dbReference type="Proteomes" id="UP001204953"/>
    </source>
</evidence>
<protein>
    <submittedName>
        <fullName evidence="3">CHAT domain-containing protein</fullName>
    </submittedName>
</protein>
<dbReference type="Gene3D" id="3.90.550.10">
    <property type="entry name" value="Spore Coat Polysaccharide Biosynthesis Protein SpsA, Chain A"/>
    <property type="match status" value="1"/>
</dbReference>
<organism evidence="3 4">
    <name type="scientific">Limnofasciculus baicalensis BBK-W-15</name>
    <dbReference type="NCBI Taxonomy" id="2699891"/>
    <lineage>
        <taxon>Bacteria</taxon>
        <taxon>Bacillati</taxon>
        <taxon>Cyanobacteriota</taxon>
        <taxon>Cyanophyceae</taxon>
        <taxon>Coleofasciculales</taxon>
        <taxon>Coleofasciculaceae</taxon>
        <taxon>Limnofasciculus</taxon>
        <taxon>Limnofasciculus baicalensis</taxon>
    </lineage>
</organism>
<dbReference type="InterPro" id="IPR029044">
    <property type="entry name" value="Nucleotide-diphossugar_trans"/>
</dbReference>
<dbReference type="PANTHER" id="PTHR43685">
    <property type="entry name" value="GLYCOSYLTRANSFERASE"/>
    <property type="match status" value="1"/>
</dbReference>
<gene>
    <name evidence="3" type="ORF">NJ959_12620</name>
</gene>
<evidence type="ECO:0000256" key="1">
    <source>
        <dbReference type="SAM" id="MobiDB-lite"/>
    </source>
</evidence>
<dbReference type="Gene3D" id="2.160.20.10">
    <property type="entry name" value="Single-stranded right-handed beta-helix, Pectin lyase-like"/>
    <property type="match status" value="1"/>
</dbReference>
<dbReference type="PANTHER" id="PTHR43685:SF2">
    <property type="entry name" value="GLYCOSYLTRANSFERASE 2-LIKE DOMAIN-CONTAINING PROTEIN"/>
    <property type="match status" value="1"/>
</dbReference>
<name>A0AAE3KMA2_9CYAN</name>
<dbReference type="EMBL" id="JAMZMM010000105">
    <property type="protein sequence ID" value="MCP2729300.1"/>
    <property type="molecule type" value="Genomic_DNA"/>
</dbReference>
<dbReference type="NCBIfam" id="TIGR01901">
    <property type="entry name" value="adhes_NPXG"/>
    <property type="match status" value="1"/>
</dbReference>
<dbReference type="SMART" id="SM00912">
    <property type="entry name" value="Haemagg_act"/>
    <property type="match status" value="1"/>
</dbReference>
<feature type="domain" description="Filamentous haemagglutinin FhaB/tRNA nuclease CdiA-like TPS" evidence="2">
    <location>
        <begin position="306"/>
        <end position="421"/>
    </location>
</feature>
<dbReference type="Proteomes" id="UP001204953">
    <property type="component" value="Unassembled WGS sequence"/>
</dbReference>
<dbReference type="SUPFAM" id="SSF51126">
    <property type="entry name" value="Pectin lyase-like"/>
    <property type="match status" value="1"/>
</dbReference>
<dbReference type="Pfam" id="PF05860">
    <property type="entry name" value="TPS"/>
    <property type="match status" value="1"/>
</dbReference>
<dbReference type="InterPro" id="IPR024983">
    <property type="entry name" value="CHAT_dom"/>
</dbReference>
<dbReference type="Pfam" id="PF00535">
    <property type="entry name" value="Glycos_transf_2"/>
    <property type="match status" value="1"/>
</dbReference>
<dbReference type="InterPro" id="IPR008638">
    <property type="entry name" value="FhaB/CdiA-like_TPS"/>
</dbReference>